<dbReference type="EMBL" id="JMSE01000093">
    <property type="protein sequence ID" value="KDN71931.1"/>
    <property type="molecule type" value="Genomic_DNA"/>
</dbReference>
<dbReference type="AlphaFoldDB" id="A0A066Y1J3"/>
<proteinExistence type="predicted"/>
<evidence type="ECO:0000313" key="2">
    <source>
        <dbReference type="EMBL" id="KDN71931.1"/>
    </source>
</evidence>
<dbReference type="Proteomes" id="UP000027238">
    <property type="component" value="Unassembled WGS sequence"/>
</dbReference>
<feature type="non-terminal residue" evidence="2">
    <location>
        <position position="116"/>
    </location>
</feature>
<organism evidence="2 3">
    <name type="scientific">Colletotrichum sublineola</name>
    <name type="common">Sorghum anthracnose fungus</name>
    <dbReference type="NCBI Taxonomy" id="1173701"/>
    <lineage>
        <taxon>Eukaryota</taxon>
        <taxon>Fungi</taxon>
        <taxon>Dikarya</taxon>
        <taxon>Ascomycota</taxon>
        <taxon>Pezizomycotina</taxon>
        <taxon>Sordariomycetes</taxon>
        <taxon>Hypocreomycetidae</taxon>
        <taxon>Glomerellales</taxon>
        <taxon>Glomerellaceae</taxon>
        <taxon>Colletotrichum</taxon>
        <taxon>Colletotrichum graminicola species complex</taxon>
    </lineage>
</organism>
<feature type="signal peptide" evidence="1">
    <location>
        <begin position="1"/>
        <end position="15"/>
    </location>
</feature>
<keyword evidence="1" id="KW-0732">Signal</keyword>
<sequence length="116" mass="13101">MKLFTFLTYCTAALAGVVLMVTENNTDVQVRGVDEVTETAYQPSLAKLLSHDPKSAYEEARRAAGHSLYRGTYYYFMNCNMLEPGEEIHPATRKAQWLLNNYNCFHAGLVVGKTSW</sequence>
<protein>
    <submittedName>
        <fullName evidence="2">Uncharacterized protein</fullName>
    </submittedName>
</protein>
<name>A0A066Y1J3_COLSU</name>
<dbReference type="HOGENOM" id="CLU_2102656_0_0_1"/>
<gene>
    <name evidence="2" type="ORF">CSUB01_10752</name>
</gene>
<reference evidence="3" key="1">
    <citation type="journal article" date="2014" name="Genome Announc.">
        <title>Draft genome sequence of Colletotrichum sublineola, a destructive pathogen of cultivated sorghum.</title>
        <authorList>
            <person name="Baroncelli R."/>
            <person name="Sanz-Martin J.M."/>
            <person name="Rech G.E."/>
            <person name="Sukno S.A."/>
            <person name="Thon M.R."/>
        </authorList>
    </citation>
    <scope>NUCLEOTIDE SEQUENCE [LARGE SCALE GENOMIC DNA]</scope>
    <source>
        <strain evidence="3">TX430BB</strain>
    </source>
</reference>
<comment type="caution">
    <text evidence="2">The sequence shown here is derived from an EMBL/GenBank/DDBJ whole genome shotgun (WGS) entry which is preliminary data.</text>
</comment>
<keyword evidence="3" id="KW-1185">Reference proteome</keyword>
<evidence type="ECO:0000256" key="1">
    <source>
        <dbReference type="SAM" id="SignalP"/>
    </source>
</evidence>
<accession>A0A066Y1J3</accession>
<feature type="chain" id="PRO_5013243648" evidence="1">
    <location>
        <begin position="16"/>
        <end position="116"/>
    </location>
</feature>
<dbReference type="OrthoDB" id="4795074at2759"/>
<evidence type="ECO:0000313" key="3">
    <source>
        <dbReference type="Proteomes" id="UP000027238"/>
    </source>
</evidence>